<name>A0A1M6CFG8_9BACT</name>
<evidence type="ECO:0000313" key="2">
    <source>
        <dbReference type="EMBL" id="SHI59780.1"/>
    </source>
</evidence>
<feature type="transmembrane region" description="Helical" evidence="1">
    <location>
        <begin position="6"/>
        <end position="25"/>
    </location>
</feature>
<evidence type="ECO:0000256" key="1">
    <source>
        <dbReference type="SAM" id="Phobius"/>
    </source>
</evidence>
<keyword evidence="1" id="KW-0812">Transmembrane</keyword>
<keyword evidence="1" id="KW-1133">Transmembrane helix</keyword>
<dbReference type="EMBL" id="FQYN01000002">
    <property type="protein sequence ID" value="SHI59780.1"/>
    <property type="molecule type" value="Genomic_DNA"/>
</dbReference>
<dbReference type="OrthoDB" id="1351313at2"/>
<sequence length="189" mass="21920">MNTISIILTSSLLSAFLTNIVNWLIQKNNFKNDYYKKLLDKRLNAYEEVEALISRMKPLIHLEDGNACNIFFTTGKHEYEMFVISLMKPLMSSFWLSNAVSNKITELNVFLLNEISYKIEDLSDEQAATILENLGIKHRETIRNIRKEIENLLYSDLKTLHNISSFVKNPRTTIHKFTLNPPSHSKQLA</sequence>
<dbReference type="RefSeq" id="WP_143164012.1">
    <property type="nucleotide sequence ID" value="NZ_FQYN01000002.1"/>
</dbReference>
<protein>
    <submittedName>
        <fullName evidence="2">Uncharacterized protein</fullName>
    </submittedName>
</protein>
<organism evidence="2 3">
    <name type="scientific">Hymenobacter daecheongensis DSM 21074</name>
    <dbReference type="NCBI Taxonomy" id="1121955"/>
    <lineage>
        <taxon>Bacteria</taxon>
        <taxon>Pseudomonadati</taxon>
        <taxon>Bacteroidota</taxon>
        <taxon>Cytophagia</taxon>
        <taxon>Cytophagales</taxon>
        <taxon>Hymenobacteraceae</taxon>
        <taxon>Hymenobacter</taxon>
    </lineage>
</organism>
<dbReference type="Proteomes" id="UP000184418">
    <property type="component" value="Unassembled WGS sequence"/>
</dbReference>
<reference evidence="2 3" key="1">
    <citation type="submission" date="2016-11" db="EMBL/GenBank/DDBJ databases">
        <authorList>
            <person name="Jaros S."/>
            <person name="Januszkiewicz K."/>
            <person name="Wedrychowicz H."/>
        </authorList>
    </citation>
    <scope>NUCLEOTIDE SEQUENCE [LARGE SCALE GENOMIC DNA]</scope>
    <source>
        <strain evidence="2 3">DSM 21074</strain>
    </source>
</reference>
<gene>
    <name evidence="2" type="ORF">SAMN02745146_1138</name>
</gene>
<proteinExistence type="predicted"/>
<evidence type="ECO:0000313" key="3">
    <source>
        <dbReference type="Proteomes" id="UP000184418"/>
    </source>
</evidence>
<keyword evidence="1" id="KW-0472">Membrane</keyword>
<dbReference type="AlphaFoldDB" id="A0A1M6CFG8"/>
<accession>A0A1M6CFG8</accession>
<keyword evidence="3" id="KW-1185">Reference proteome</keyword>